<evidence type="ECO:0000313" key="4">
    <source>
        <dbReference type="EMBL" id="MBW5482219.1"/>
    </source>
</evidence>
<organism evidence="4 5">
    <name type="scientific">Streptomyces bambusae</name>
    <dbReference type="NCBI Taxonomy" id="1550616"/>
    <lineage>
        <taxon>Bacteria</taxon>
        <taxon>Bacillati</taxon>
        <taxon>Actinomycetota</taxon>
        <taxon>Actinomycetes</taxon>
        <taxon>Kitasatosporales</taxon>
        <taxon>Streptomycetaceae</taxon>
        <taxon>Streptomyces</taxon>
    </lineage>
</organism>
<sequence>MPVEPANQSLAAAVAGLSAEVAELRGGRARRRLLDLATGVLVEQLRLSPTAAGDHLLELAVSTGLSAEDLAADVVNAAVGAVVAESPAEARQIRRRAAAVSVSDSAGEAAASLLEGGLRRLGVRALYLWRRTDTDCLELAGHAGATPQEATHWQWVPPDTPLHRVLWEGGSWWGVDDRLPGGGAGMQGRPLRAVMPLRRQGGVVGVALAVWPGGPAAEAVGASVRRTAELLCEPCGALLDAAGPRARPSEVDAALQELLHLLDQPAVLIGEDGGDPERIAYVNPQAGIVLGGGPDPVGRPAAAVLPYAWPALAAAADRVGAQFLGEVAGLEDVRVVPLGGGRAVVLWDTRPRDDAVLARVLGRLERVAPFREDLATGAVVWSDEAYVLFGMDRDRPPLPLARVGARLHAEDVPLLEELLASLVDRHRGGRVVVRVVRPDGGLRHVHVAAEPRMAGDVLTGIAGVYQDVSAQHRTALALSATADELSAAHTDALLRERLVRQLQEAISPSLGETYGLEVATRYRPAAEAYKVGGDWYDVMDLGGGRILLAVGDVAGHGVEAANSMVALRHALRGLALTGAAPGRVMSWLNTVTLASPDHPTATAVCAVYDRADHVLHLVSAGHLPPLLIHAGGARFLELPHNLLLGALPDAEYEEASIPLGPDDTLLLYTDGFVERRHVGLDESLEVLRRTAESLTSVDPEERAGALITAVTGDTEDDTSLVVVRLRDAESAGLTEHSEH</sequence>
<dbReference type="PROSITE" id="PS51746">
    <property type="entry name" value="PPM_2"/>
    <property type="match status" value="1"/>
</dbReference>
<dbReference type="Gene3D" id="3.60.40.10">
    <property type="entry name" value="PPM-type phosphatase domain"/>
    <property type="match status" value="1"/>
</dbReference>
<dbReference type="InterPro" id="IPR052016">
    <property type="entry name" value="Bact_Sigma-Reg"/>
</dbReference>
<dbReference type="SUPFAM" id="SSF55785">
    <property type="entry name" value="PYP-like sensor domain (PAS domain)"/>
    <property type="match status" value="1"/>
</dbReference>
<dbReference type="Gene3D" id="3.30.450.20">
    <property type="entry name" value="PAS domain"/>
    <property type="match status" value="1"/>
</dbReference>
<dbReference type="PANTHER" id="PTHR43156">
    <property type="entry name" value="STAGE II SPORULATION PROTEIN E-RELATED"/>
    <property type="match status" value="1"/>
</dbReference>
<reference evidence="4 5" key="1">
    <citation type="submission" date="2019-12" db="EMBL/GenBank/DDBJ databases">
        <title>Genome sequence of Streptomyces bambusae.</title>
        <authorList>
            <person name="Bansal K."/>
            <person name="Choksket S."/>
            <person name="Korpole S."/>
            <person name="Patil P.B."/>
        </authorList>
    </citation>
    <scope>NUCLEOTIDE SEQUENCE [LARGE SCALE GENOMIC DNA]</scope>
    <source>
        <strain evidence="4 5">SK60</strain>
    </source>
</reference>
<feature type="domain" description="PPM-type phosphatase" evidence="3">
    <location>
        <begin position="513"/>
        <end position="725"/>
    </location>
</feature>
<dbReference type="EMBL" id="WTFF01000049">
    <property type="protein sequence ID" value="MBW5482219.1"/>
    <property type="molecule type" value="Genomic_DNA"/>
</dbReference>
<name>A0ABS6Z3B0_9ACTN</name>
<accession>A0ABS6Z3B0</accession>
<dbReference type="InterPro" id="IPR005561">
    <property type="entry name" value="ANTAR"/>
</dbReference>
<dbReference type="InterPro" id="IPR001932">
    <property type="entry name" value="PPM-type_phosphatase-like_dom"/>
</dbReference>
<evidence type="ECO:0000259" key="2">
    <source>
        <dbReference type="PROSITE" id="PS50921"/>
    </source>
</evidence>
<dbReference type="Pfam" id="PF07228">
    <property type="entry name" value="SpoIIE"/>
    <property type="match status" value="1"/>
</dbReference>
<evidence type="ECO:0000256" key="1">
    <source>
        <dbReference type="ARBA" id="ARBA00022801"/>
    </source>
</evidence>
<gene>
    <name evidence="4" type="ORF">GPJ59_10065</name>
</gene>
<dbReference type="PANTHER" id="PTHR43156:SF2">
    <property type="entry name" value="STAGE II SPORULATION PROTEIN E"/>
    <property type="match status" value="1"/>
</dbReference>
<comment type="caution">
    <text evidence="4">The sequence shown here is derived from an EMBL/GenBank/DDBJ whole genome shotgun (WGS) entry which is preliminary data.</text>
</comment>
<dbReference type="InterPro" id="IPR036457">
    <property type="entry name" value="PPM-type-like_dom_sf"/>
</dbReference>
<evidence type="ECO:0000259" key="3">
    <source>
        <dbReference type="PROSITE" id="PS51746"/>
    </source>
</evidence>
<dbReference type="Pfam" id="PF03861">
    <property type="entry name" value="ANTAR"/>
    <property type="match status" value="1"/>
</dbReference>
<proteinExistence type="predicted"/>
<dbReference type="SMART" id="SM00331">
    <property type="entry name" value="PP2C_SIG"/>
    <property type="match status" value="1"/>
</dbReference>
<dbReference type="InterPro" id="IPR035965">
    <property type="entry name" value="PAS-like_dom_sf"/>
</dbReference>
<dbReference type="Proteomes" id="UP000812013">
    <property type="component" value="Unassembled WGS sequence"/>
</dbReference>
<dbReference type="SMART" id="SM01012">
    <property type="entry name" value="ANTAR"/>
    <property type="match status" value="1"/>
</dbReference>
<feature type="domain" description="ANTAR" evidence="2">
    <location>
        <begin position="14"/>
        <end position="75"/>
    </location>
</feature>
<dbReference type="SUPFAM" id="SSF81606">
    <property type="entry name" value="PP2C-like"/>
    <property type="match status" value="1"/>
</dbReference>
<keyword evidence="1" id="KW-0378">Hydrolase</keyword>
<keyword evidence="5" id="KW-1185">Reference proteome</keyword>
<dbReference type="PROSITE" id="PS50921">
    <property type="entry name" value="ANTAR"/>
    <property type="match status" value="1"/>
</dbReference>
<protein>
    <submittedName>
        <fullName evidence="4">SpoIIE family protein phosphatase</fullName>
    </submittedName>
</protein>
<dbReference type="RefSeq" id="WP_219666140.1">
    <property type="nucleotide sequence ID" value="NZ_WTFF01000049.1"/>
</dbReference>
<evidence type="ECO:0000313" key="5">
    <source>
        <dbReference type="Proteomes" id="UP000812013"/>
    </source>
</evidence>